<evidence type="ECO:0000256" key="1">
    <source>
        <dbReference type="ARBA" id="ARBA00004651"/>
    </source>
</evidence>
<evidence type="ECO:0000256" key="6">
    <source>
        <dbReference type="SAM" id="Phobius"/>
    </source>
</evidence>
<evidence type="ECO:0000313" key="9">
    <source>
        <dbReference type="EMBL" id="CTQ42452.1"/>
    </source>
</evidence>
<feature type="transmembrane region" description="Helical" evidence="6">
    <location>
        <begin position="487"/>
        <end position="507"/>
    </location>
</feature>
<dbReference type="Pfam" id="PF13567">
    <property type="entry name" value="DUF4131"/>
    <property type="match status" value="1"/>
</dbReference>
<feature type="transmembrane region" description="Helical" evidence="6">
    <location>
        <begin position="90"/>
        <end position="107"/>
    </location>
</feature>
<dbReference type="InterPro" id="IPR004477">
    <property type="entry name" value="ComEC_N"/>
</dbReference>
<evidence type="ECO:0000256" key="2">
    <source>
        <dbReference type="ARBA" id="ARBA00022475"/>
    </source>
</evidence>
<feature type="transmembrane region" description="Helical" evidence="6">
    <location>
        <begin position="311"/>
        <end position="337"/>
    </location>
</feature>
<feature type="transmembrane region" description="Helical" evidence="6">
    <location>
        <begin position="412"/>
        <end position="434"/>
    </location>
</feature>
<evidence type="ECO:0000313" key="10">
    <source>
        <dbReference type="Proteomes" id="UP000048926"/>
    </source>
</evidence>
<dbReference type="NCBIfam" id="TIGR00360">
    <property type="entry name" value="ComEC_N-term"/>
    <property type="match status" value="1"/>
</dbReference>
<sequence>MTSRSGPLDISAGRSQTATLDVEREDLSPAVLKPEVREKRRSRLATAGYTYSAHNASADRLWDSQGLLWCAFAFAAGIGVYVSLPEEPSWVLLGVLVVLVSAVLWRVKQRGTVAVSVVLFLAFFAGLAASSLRTAYVLAPRLAEQMNADLAGYIEEIDSGAAGHRIVLAVSSVNGRPVEEGEFPAKVRLRVPAGSDIEVGRAVSVSARLFPPAGPVFPGGYDYSFRAFFQQIGATGFSFGSPEVIEAEEAGNEFRPAVAVAKLRIDLAERIRANLSEGPETALIVALLVGDRSGITEEQEEILRAAGLAHILAISGLHMALFAGGAYGAVLLLFSLVPILTLRWPVHKWAALSALGAAVIYLLLSGGAVATQRSFLMIAIVFVGILVGRRGLTLRSVALAGLVLLLIAPERLFFPGFQMSFAAVICLVAVYDLWRQRDRSLSSGERVSGWGMATCLYLGKWAAGLFVTALVAGLATGIIGAHHFSRIAPYGLVGNLLGMPVFSLVVMPMGVLAFVLMPFGLAALPLAVMSFGVSLLLKVASFTAALDAGSGTSGRLDGAAALLLLSALFAGLLVPGRKRVLAGVPLVAGILIVLTSRPPDIQIAASGSRIAARDETGTLRYAARGRSFASDLWLQSEGVRNDAILSRKMKSPQRNCDDDGCVIRAYVNSEDAERLDGRQSFLAIAQPKTFEAFQLDCRYADLVVTDLVAPESCGAALVLDHGTRTERGAVSIWLSPGDFSEAANATSGVSAPGHPPKENLKIGKLKFAIPDPPRPWHHQGTVTRDSLRLAERASVAEARAEE</sequence>
<dbReference type="GO" id="GO:0005886">
    <property type="term" value="C:plasma membrane"/>
    <property type="evidence" value="ECO:0007669"/>
    <property type="project" value="UniProtKB-SubCell"/>
</dbReference>
<evidence type="ECO:0000259" key="8">
    <source>
        <dbReference type="Pfam" id="PF13567"/>
    </source>
</evidence>
<evidence type="ECO:0000256" key="5">
    <source>
        <dbReference type="ARBA" id="ARBA00023136"/>
    </source>
</evidence>
<feature type="transmembrane region" description="Helical" evidence="6">
    <location>
        <begin position="113"/>
        <end position="132"/>
    </location>
</feature>
<accession>A0A0M6XYS5</accession>
<feature type="transmembrane region" description="Helical" evidence="6">
    <location>
        <begin position="514"/>
        <end position="536"/>
    </location>
</feature>
<dbReference type="PANTHER" id="PTHR30619:SF1">
    <property type="entry name" value="RECOMBINATION PROTEIN 2"/>
    <property type="match status" value="1"/>
</dbReference>
<reference evidence="10" key="1">
    <citation type="submission" date="2015-07" db="EMBL/GenBank/DDBJ databases">
        <authorList>
            <person name="Rodrigo-Torres Lidia"/>
            <person name="Arahal R.David."/>
        </authorList>
    </citation>
    <scope>NUCLEOTIDE SEQUENCE [LARGE SCALE GENOMIC DNA]</scope>
    <source>
        <strain evidence="10">CECT 4801</strain>
    </source>
</reference>
<dbReference type="EMBL" id="CXST01000001">
    <property type="protein sequence ID" value="CTQ42452.1"/>
    <property type="molecule type" value="Genomic_DNA"/>
</dbReference>
<feature type="domain" description="DUF4131" evidence="8">
    <location>
        <begin position="87"/>
        <end position="240"/>
    </location>
</feature>
<protein>
    <submittedName>
        <fullName evidence="9">ComEC family competence protein</fullName>
    </submittedName>
</protein>
<dbReference type="PANTHER" id="PTHR30619">
    <property type="entry name" value="DNA INTERNALIZATION/COMPETENCE PROTEIN COMEC/REC2"/>
    <property type="match status" value="1"/>
</dbReference>
<dbReference type="InterPro" id="IPR052159">
    <property type="entry name" value="Competence_DNA_uptake"/>
</dbReference>
<keyword evidence="3 6" id="KW-0812">Transmembrane</keyword>
<dbReference type="OrthoDB" id="9790149at2"/>
<keyword evidence="4 6" id="KW-1133">Transmembrane helix</keyword>
<evidence type="ECO:0000256" key="4">
    <source>
        <dbReference type="ARBA" id="ARBA00022989"/>
    </source>
</evidence>
<dbReference type="Proteomes" id="UP000048926">
    <property type="component" value="Unassembled WGS sequence"/>
</dbReference>
<feature type="domain" description="ComEC/Rec2-related protein" evidence="7">
    <location>
        <begin position="287"/>
        <end position="577"/>
    </location>
</feature>
<keyword evidence="10" id="KW-1185">Reference proteome</keyword>
<dbReference type="STRING" id="187304.B0E33_25745"/>
<organism evidence="9 10">
    <name type="scientific">Roseibium aggregatum</name>
    <dbReference type="NCBI Taxonomy" id="187304"/>
    <lineage>
        <taxon>Bacteria</taxon>
        <taxon>Pseudomonadati</taxon>
        <taxon>Pseudomonadota</taxon>
        <taxon>Alphaproteobacteria</taxon>
        <taxon>Hyphomicrobiales</taxon>
        <taxon>Stappiaceae</taxon>
        <taxon>Roseibium</taxon>
    </lineage>
</organism>
<dbReference type="InterPro" id="IPR025405">
    <property type="entry name" value="DUF4131"/>
</dbReference>
<feature type="transmembrane region" description="Helical" evidence="6">
    <location>
        <begin position="375"/>
        <end position="392"/>
    </location>
</feature>
<evidence type="ECO:0000259" key="7">
    <source>
        <dbReference type="Pfam" id="PF03772"/>
    </source>
</evidence>
<keyword evidence="5 6" id="KW-0472">Membrane</keyword>
<feature type="transmembrane region" description="Helical" evidence="6">
    <location>
        <begin position="66"/>
        <end position="83"/>
    </location>
</feature>
<comment type="subcellular location">
    <subcellularLocation>
        <location evidence="1">Cell membrane</location>
        <topology evidence="1">Multi-pass membrane protein</topology>
    </subcellularLocation>
</comment>
<feature type="transmembrane region" description="Helical" evidence="6">
    <location>
        <begin position="455"/>
        <end position="481"/>
    </location>
</feature>
<dbReference type="AlphaFoldDB" id="A0A0M6XYS5"/>
<keyword evidence="2" id="KW-1003">Cell membrane</keyword>
<feature type="transmembrane region" description="Helical" evidence="6">
    <location>
        <begin position="556"/>
        <end position="573"/>
    </location>
</feature>
<feature type="transmembrane region" description="Helical" evidence="6">
    <location>
        <begin position="349"/>
        <end position="368"/>
    </location>
</feature>
<dbReference type="RefSeq" id="WP_082444433.1">
    <property type="nucleotide sequence ID" value="NZ_CXST01000001.1"/>
</dbReference>
<name>A0A0M6XYS5_9HYPH</name>
<gene>
    <name evidence="9" type="ORF">LAL4801_00880</name>
</gene>
<evidence type="ECO:0000256" key="3">
    <source>
        <dbReference type="ARBA" id="ARBA00022692"/>
    </source>
</evidence>
<proteinExistence type="predicted"/>
<dbReference type="Pfam" id="PF03772">
    <property type="entry name" value="Competence"/>
    <property type="match status" value="1"/>
</dbReference>